<feature type="domain" description="Oxidoreductase-like" evidence="2">
    <location>
        <begin position="200"/>
        <end position="243"/>
    </location>
</feature>
<dbReference type="InterPro" id="IPR019180">
    <property type="entry name" value="Oxidoreductase-like_N"/>
</dbReference>
<keyword evidence="4" id="KW-1185">Reference proteome</keyword>
<dbReference type="GO" id="GO:0005739">
    <property type="term" value="C:mitochondrion"/>
    <property type="evidence" value="ECO:0007669"/>
    <property type="project" value="TreeGrafter"/>
</dbReference>
<dbReference type="PANTHER" id="PTHR21193">
    <property type="entry name" value="OXIDOREDUCTASE-LIKE DOMAIN-CONTAINING PROTEIN 1"/>
    <property type="match status" value="1"/>
</dbReference>
<dbReference type="InterPro" id="IPR039251">
    <property type="entry name" value="OXLD1"/>
</dbReference>
<evidence type="ECO:0000256" key="1">
    <source>
        <dbReference type="SAM" id="MobiDB-lite"/>
    </source>
</evidence>
<gene>
    <name evidence="3" type="ORF">N0V93_003163</name>
</gene>
<dbReference type="PANTHER" id="PTHR21193:SF3">
    <property type="entry name" value="OXIDOREDUCTASE-LIKE DOMAIN-CONTAINING PROTEIN 1"/>
    <property type="match status" value="1"/>
</dbReference>
<feature type="region of interest" description="Disordered" evidence="1">
    <location>
        <begin position="247"/>
        <end position="294"/>
    </location>
</feature>
<comment type="caution">
    <text evidence="3">The sequence shown here is derived from an EMBL/GenBank/DDBJ whole genome shotgun (WGS) entry which is preliminary data.</text>
</comment>
<dbReference type="Proteomes" id="UP001140453">
    <property type="component" value="Unassembled WGS sequence"/>
</dbReference>
<sequence length="334" mass="35400">MSSTVRTLARPLRSFVAARPAMRSYATIPTKNPTPSGPMEPSREQAMPMGAFYEAILNNPQPIPDVKPEEPASSVKENLQQPAEASDAAPAKRGRKPKAKTEPAATATAGSAPTASAAASPKATAKEAAAKSTVSSSSPDARVAATVPSASAETSPPVPTPPPTKTSTQEKAKVIFGSRLAGPAERAERLAQIRSKSKLVAGVLVPPKPEEPDNCCMSGCVNCVWDRFRDEMEEWALANAEAERRSAAGKTEASAIPKQEPVVDHTAVSMDDDGGGSETNWDVGAVPKSQPSGKITKDFWDEELYKNVPVGIREFMKQEKKLKEKHMREGTSGG</sequence>
<dbReference type="Pfam" id="PF09791">
    <property type="entry name" value="Oxidored-like"/>
    <property type="match status" value="1"/>
</dbReference>
<feature type="compositionally biased region" description="Low complexity" evidence="1">
    <location>
        <begin position="102"/>
        <end position="123"/>
    </location>
</feature>
<dbReference type="OrthoDB" id="10064411at2759"/>
<organism evidence="3 4">
    <name type="scientific">Gnomoniopsis smithogilvyi</name>
    <dbReference type="NCBI Taxonomy" id="1191159"/>
    <lineage>
        <taxon>Eukaryota</taxon>
        <taxon>Fungi</taxon>
        <taxon>Dikarya</taxon>
        <taxon>Ascomycota</taxon>
        <taxon>Pezizomycotina</taxon>
        <taxon>Sordariomycetes</taxon>
        <taxon>Sordariomycetidae</taxon>
        <taxon>Diaporthales</taxon>
        <taxon>Gnomoniaceae</taxon>
        <taxon>Gnomoniopsis</taxon>
    </lineage>
</organism>
<feature type="region of interest" description="Disordered" evidence="1">
    <location>
        <begin position="52"/>
        <end position="188"/>
    </location>
</feature>
<dbReference type="AlphaFoldDB" id="A0A9W8YY49"/>
<protein>
    <recommendedName>
        <fullName evidence="2">Oxidoreductase-like domain-containing protein</fullName>
    </recommendedName>
</protein>
<evidence type="ECO:0000313" key="3">
    <source>
        <dbReference type="EMBL" id="KAJ4393946.1"/>
    </source>
</evidence>
<feature type="compositionally biased region" description="Low complexity" evidence="1">
    <location>
        <begin position="130"/>
        <end position="155"/>
    </location>
</feature>
<accession>A0A9W8YY49</accession>
<name>A0A9W8YY49_9PEZI</name>
<reference evidence="3" key="1">
    <citation type="submission" date="2022-10" db="EMBL/GenBank/DDBJ databases">
        <title>Tapping the CABI collections for fungal endophytes: first genome assemblies for Collariella, Neodidymelliopsis, Ascochyta clinopodiicola, Didymella pomorum, Didymosphaeria variabile, Neocosmospora piperis and Neocucurbitaria cava.</title>
        <authorList>
            <person name="Hill R."/>
        </authorList>
    </citation>
    <scope>NUCLEOTIDE SEQUENCE</scope>
    <source>
        <strain evidence="3">IMI 355082</strain>
    </source>
</reference>
<dbReference type="EMBL" id="JAPEVB010000002">
    <property type="protein sequence ID" value="KAJ4393946.1"/>
    <property type="molecule type" value="Genomic_DNA"/>
</dbReference>
<evidence type="ECO:0000313" key="4">
    <source>
        <dbReference type="Proteomes" id="UP001140453"/>
    </source>
</evidence>
<evidence type="ECO:0000259" key="2">
    <source>
        <dbReference type="Pfam" id="PF09791"/>
    </source>
</evidence>
<proteinExistence type="predicted"/>